<evidence type="ECO:0000313" key="1">
    <source>
        <dbReference type="EMBL" id="WLS97490.1"/>
    </source>
</evidence>
<proteinExistence type="predicted"/>
<gene>
    <name evidence="1" type="ORF">RAM05_06325</name>
</gene>
<organism evidence="1 2">
    <name type="scientific">Snodgrassella alvi</name>
    <dbReference type="NCBI Taxonomy" id="1196083"/>
    <lineage>
        <taxon>Bacteria</taxon>
        <taxon>Pseudomonadati</taxon>
        <taxon>Pseudomonadota</taxon>
        <taxon>Betaproteobacteria</taxon>
        <taxon>Neisseriales</taxon>
        <taxon>Neisseriaceae</taxon>
        <taxon>Snodgrassella</taxon>
    </lineage>
</organism>
<name>A0ABD7Z0W6_9NEIS</name>
<evidence type="ECO:0000313" key="2">
    <source>
        <dbReference type="Proteomes" id="UP001229773"/>
    </source>
</evidence>
<dbReference type="EMBL" id="CP132375">
    <property type="protein sequence ID" value="WLS97490.1"/>
    <property type="molecule type" value="Genomic_DNA"/>
</dbReference>
<dbReference type="RefSeq" id="WP_025330556.1">
    <property type="nucleotide sequence ID" value="NZ_CP132375.1"/>
</dbReference>
<sequence>MKYYLNSNDKMVYAFDSEELANKWFEQLLEGNEAFRIMTDKEISRHLQPEKYMTKSEKLLRKRKDAICLARHQFLTMAELSFDKNKDALILVTEKNFEGKSLIKLRNYLQESQSFSLVSEELWNLLTNILKIDPDKLFNSWEEAQEF</sequence>
<reference evidence="1 2" key="1">
    <citation type="submission" date="2023-08" db="EMBL/GenBank/DDBJ databases">
        <title>Complete genome sequences of 12 bacterial strains from the honey bee gut, resolved with long-read nanopore sequencing.</title>
        <authorList>
            <person name="Kwong W.K."/>
            <person name="Acheampong S."/>
            <person name="Polat M.F."/>
        </authorList>
    </citation>
    <scope>NUCLEOTIDE SEQUENCE [LARGE SCALE GENOMIC DNA]</scope>
    <source>
        <strain evidence="2">wkB9</strain>
    </source>
</reference>
<dbReference type="Proteomes" id="UP001229773">
    <property type="component" value="Chromosome"/>
</dbReference>
<evidence type="ECO:0008006" key="3">
    <source>
        <dbReference type="Google" id="ProtNLM"/>
    </source>
</evidence>
<dbReference type="GeneID" id="32536802"/>
<protein>
    <recommendedName>
        <fullName evidence="3">PH domain-containing protein</fullName>
    </recommendedName>
</protein>
<accession>A0ABD7Z0W6</accession>
<dbReference type="AlphaFoldDB" id="A0ABD7Z0W6"/>